<gene>
    <name evidence="1" type="ORF">LZ538_05835</name>
</gene>
<protein>
    <submittedName>
        <fullName evidence="1">Tetratricopeptide repeat protein</fullName>
    </submittedName>
</protein>
<reference evidence="1" key="1">
    <citation type="submission" date="2022-05" db="EMBL/GenBank/DDBJ databases">
        <authorList>
            <person name="Jo J.-H."/>
            <person name="Im W.-T."/>
        </authorList>
    </citation>
    <scope>NUCLEOTIDE SEQUENCE</scope>
    <source>
        <strain evidence="1">SE220</strain>
    </source>
</reference>
<proteinExistence type="predicted"/>
<keyword evidence="2" id="KW-1185">Reference proteome</keyword>
<dbReference type="Gene3D" id="1.25.40.10">
    <property type="entry name" value="Tetratricopeptide repeat domain"/>
    <property type="match status" value="2"/>
</dbReference>
<dbReference type="RefSeq" id="WP_249831068.1">
    <property type="nucleotide sequence ID" value="NZ_JAMGBE010000002.1"/>
</dbReference>
<dbReference type="SUPFAM" id="SSF48452">
    <property type="entry name" value="TPR-like"/>
    <property type="match status" value="2"/>
</dbReference>
<dbReference type="PANTHER" id="PTHR45588">
    <property type="entry name" value="TPR DOMAIN-CONTAINING PROTEIN"/>
    <property type="match status" value="1"/>
</dbReference>
<dbReference type="PANTHER" id="PTHR45588:SF1">
    <property type="entry name" value="WW DOMAIN-CONTAINING PROTEIN"/>
    <property type="match status" value="1"/>
</dbReference>
<accession>A0ABT0S135</accession>
<dbReference type="Proteomes" id="UP001165342">
    <property type="component" value="Unassembled WGS sequence"/>
</dbReference>
<dbReference type="EMBL" id="JAMGBE010000002">
    <property type="protein sequence ID" value="MCL6729578.1"/>
    <property type="molecule type" value="Genomic_DNA"/>
</dbReference>
<evidence type="ECO:0000313" key="2">
    <source>
        <dbReference type="Proteomes" id="UP001165342"/>
    </source>
</evidence>
<comment type="caution">
    <text evidence="1">The sequence shown here is derived from an EMBL/GenBank/DDBJ whole genome shotgun (WGS) entry which is preliminary data.</text>
</comment>
<name>A0ABT0S135_9SPHN</name>
<organism evidence="1 2">
    <name type="scientific">Sphingomonas hankyongi</name>
    <dbReference type="NCBI Taxonomy" id="2908209"/>
    <lineage>
        <taxon>Bacteria</taxon>
        <taxon>Pseudomonadati</taxon>
        <taxon>Pseudomonadota</taxon>
        <taxon>Alphaproteobacteria</taxon>
        <taxon>Sphingomonadales</taxon>
        <taxon>Sphingomonadaceae</taxon>
        <taxon>Sphingomonas</taxon>
    </lineage>
</organism>
<dbReference type="InterPro" id="IPR011990">
    <property type="entry name" value="TPR-like_helical_dom_sf"/>
</dbReference>
<sequence length="546" mass="59167">MNLLLAASALALAPMDTGHAHEHSPQLGKLRFETSCSKAAQTQFETGLRWLHSFEYQEAERSFSQAAATDPACAIAYWGVAMSNYHPLWAAPTPAELAKGQAAIEKAKAAGAKSPRERDFIAALDTFYRDAGRLDLKTRAFAYSDAMARLRERYADDDEAAVFYALSLIAAGTMDGDKAYPRQKQAAAILNGVLARNPDHPGVAHYLIHSFDYPALAELALPAARRYAAIAPDSAHAQHMPSHIFTRLGLWDEAIKSNLAAEAAAKAHAAAMGMVGAWDQQLHAMDYLAYAYLQTGQDQKAEKVFDDLASISQADPPSPTVAYAATAIPARLSLERRRWDEAAALKLPATVNGLKALTNHPWAIANIHFANAVGAARAGKLELARDGIAKLLADEQSLKVPPGEYDWRKQIAIERQIAEAWLANADGRRDDAMRLMRGAADLDDATEKHPVTPGAILPAREQLGELLLAQGRPANALKEYEASLQRAPRRLAGVYGAAEAAKLAGETEKADRLYAELVTMTQDGDDARPEVKSARMFAASLDSTRR</sequence>
<evidence type="ECO:0000313" key="1">
    <source>
        <dbReference type="EMBL" id="MCL6729578.1"/>
    </source>
</evidence>